<dbReference type="Ensembl" id="ENSSTUT00000107506.1">
    <property type="protein sequence ID" value="ENSSTUP00000100211.1"/>
    <property type="gene ID" value="ENSSTUG00000044891.1"/>
</dbReference>
<dbReference type="AlphaFoldDB" id="A0A674DXA1"/>
<keyword evidence="1" id="KW-1133">Transmembrane helix</keyword>
<organism evidence="2 3">
    <name type="scientific">Salmo trutta</name>
    <name type="common">Brown trout</name>
    <dbReference type="NCBI Taxonomy" id="8032"/>
    <lineage>
        <taxon>Eukaryota</taxon>
        <taxon>Metazoa</taxon>
        <taxon>Chordata</taxon>
        <taxon>Craniata</taxon>
        <taxon>Vertebrata</taxon>
        <taxon>Euteleostomi</taxon>
        <taxon>Actinopterygii</taxon>
        <taxon>Neopterygii</taxon>
        <taxon>Teleostei</taxon>
        <taxon>Protacanthopterygii</taxon>
        <taxon>Salmoniformes</taxon>
        <taxon>Salmonidae</taxon>
        <taxon>Salmoninae</taxon>
        <taxon>Salmo</taxon>
    </lineage>
</organism>
<evidence type="ECO:0000313" key="2">
    <source>
        <dbReference type="Ensembl" id="ENSSTUP00000100211.1"/>
    </source>
</evidence>
<feature type="transmembrane region" description="Helical" evidence="1">
    <location>
        <begin position="61"/>
        <end position="79"/>
    </location>
</feature>
<keyword evidence="1" id="KW-0472">Membrane</keyword>
<reference evidence="2" key="1">
    <citation type="submission" date="2025-08" db="UniProtKB">
        <authorList>
            <consortium name="Ensembl"/>
        </authorList>
    </citation>
    <scope>IDENTIFICATION</scope>
</reference>
<name>A0A674DXA1_SALTR</name>
<evidence type="ECO:0000313" key="3">
    <source>
        <dbReference type="Proteomes" id="UP000472277"/>
    </source>
</evidence>
<keyword evidence="3" id="KW-1185">Reference proteome</keyword>
<dbReference type="InParanoid" id="A0A674DXA1"/>
<protein>
    <submittedName>
        <fullName evidence="2">Uncharacterized protein</fullName>
    </submittedName>
</protein>
<proteinExistence type="predicted"/>
<evidence type="ECO:0000256" key="1">
    <source>
        <dbReference type="SAM" id="Phobius"/>
    </source>
</evidence>
<dbReference type="Proteomes" id="UP000472277">
    <property type="component" value="Unassembled WGS sequence"/>
</dbReference>
<keyword evidence="1" id="KW-0812">Transmembrane</keyword>
<feature type="transmembrane region" description="Helical" evidence="1">
    <location>
        <begin position="99"/>
        <end position="118"/>
    </location>
</feature>
<reference evidence="2" key="2">
    <citation type="submission" date="2025-09" db="UniProtKB">
        <authorList>
            <consortium name="Ensembl"/>
        </authorList>
    </citation>
    <scope>IDENTIFICATION</scope>
</reference>
<accession>A0A674DXA1</accession>
<sequence length="127" mass="14349">EWSEPRPHEWSEPVRDLMVLCHHLVNRPCAVGCVDQLIDRCRTVRTTNDTRSPGVDAHQRFIVGSILIMVIVIGLVYGPALTLTQHIFSSPIFPHSPSLFPSLPLFCCMPSITLRGFIDFLSMVKCY</sequence>